<name>A0A819CF54_9BILA</name>
<dbReference type="Pfam" id="PF13843">
    <property type="entry name" value="DDE_Tnp_1_7"/>
    <property type="match status" value="1"/>
</dbReference>
<dbReference type="Proteomes" id="UP000663836">
    <property type="component" value="Unassembled WGS sequence"/>
</dbReference>
<evidence type="ECO:0000256" key="1">
    <source>
        <dbReference type="SAM" id="MobiDB-lite"/>
    </source>
</evidence>
<dbReference type="PANTHER" id="PTHR46599:SF6">
    <property type="entry name" value="DUAL SPECIFICITY PHOSPHATASE 26"/>
    <property type="match status" value="1"/>
</dbReference>
<gene>
    <name evidence="3" type="ORF">JBS370_LOCUS16292</name>
</gene>
<protein>
    <recommendedName>
        <fullName evidence="2">PiggyBac transposable element-derived protein domain-containing protein</fullName>
    </recommendedName>
</protein>
<feature type="region of interest" description="Disordered" evidence="1">
    <location>
        <begin position="1"/>
        <end position="59"/>
    </location>
</feature>
<dbReference type="EMBL" id="CAJOBD010001626">
    <property type="protein sequence ID" value="CAF3818230.1"/>
    <property type="molecule type" value="Genomic_DNA"/>
</dbReference>
<proteinExistence type="predicted"/>
<dbReference type="InterPro" id="IPR029526">
    <property type="entry name" value="PGBD"/>
</dbReference>
<feature type="compositionally biased region" description="Polar residues" evidence="1">
    <location>
        <begin position="29"/>
        <end position="55"/>
    </location>
</feature>
<dbReference type="AlphaFoldDB" id="A0A819CF54"/>
<evidence type="ECO:0000313" key="4">
    <source>
        <dbReference type="Proteomes" id="UP000663836"/>
    </source>
</evidence>
<comment type="caution">
    <text evidence="3">The sequence shown here is derived from an EMBL/GenBank/DDBJ whole genome shotgun (WGS) entry which is preliminary data.</text>
</comment>
<evidence type="ECO:0000313" key="3">
    <source>
        <dbReference type="EMBL" id="CAF3818230.1"/>
    </source>
</evidence>
<evidence type="ECO:0000259" key="2">
    <source>
        <dbReference type="Pfam" id="PF13843"/>
    </source>
</evidence>
<reference evidence="3" key="1">
    <citation type="submission" date="2021-02" db="EMBL/GenBank/DDBJ databases">
        <authorList>
            <person name="Nowell W R."/>
        </authorList>
    </citation>
    <scope>NUCLEOTIDE SEQUENCE</scope>
</reference>
<sequence>MKNGESQTSEDDDEINLENLKLDDDSTRKSLYNPSSVMTWSSIPQHSTKKNSSNDTIEKAEPTEITDDISSIEHAFICFMSEKITQKSLIYSNMEYTRNIASNEKPEEITMIELKAFVGLLLLAGLLGKSKTNLKCLWRRSPLESPIFKATMSRSRFEKMMSCLRFDDETTREERKKIDKFAAVREIWSYFENNLKTCCTSGSYVTIDEQLLGFRGNCPFRQFIPKKPDKYGLKFWLCVDVESYYVFNTFLYIGRQSDQERQQHVRANVVLELLKSLYGSKGNITIDNFFTSVSLAKELQKKNFTLIGTLRKNKPEIPMEFQSNKIAKLLRRLEEVQAIPFLLIDEAYLCKLFRQQYSSTSSTKQNNTSTQASVSIKTWSSFTEAVIKAFGSTKVQELKFEQLKWYKQTVNQPVTQYYDKIIELCKNVDPAMPDSLKLKYLMAGIRESLKLHVGLQDPKTTDTF</sequence>
<feature type="domain" description="PiggyBac transposable element-derived protein" evidence="2">
    <location>
        <begin position="76"/>
        <end position="412"/>
    </location>
</feature>
<accession>A0A819CF54</accession>
<dbReference type="PANTHER" id="PTHR46599">
    <property type="entry name" value="PIGGYBAC TRANSPOSABLE ELEMENT-DERIVED PROTEIN 4"/>
    <property type="match status" value="1"/>
</dbReference>
<organism evidence="3 4">
    <name type="scientific">Rotaria sordida</name>
    <dbReference type="NCBI Taxonomy" id="392033"/>
    <lineage>
        <taxon>Eukaryota</taxon>
        <taxon>Metazoa</taxon>
        <taxon>Spiralia</taxon>
        <taxon>Gnathifera</taxon>
        <taxon>Rotifera</taxon>
        <taxon>Eurotatoria</taxon>
        <taxon>Bdelloidea</taxon>
        <taxon>Philodinida</taxon>
        <taxon>Philodinidae</taxon>
        <taxon>Rotaria</taxon>
    </lineage>
</organism>